<reference evidence="4 5" key="1">
    <citation type="journal article" date="2019" name="Int. J. Syst. Evol. Microbiol.">
        <title>The Global Catalogue of Microorganisms (GCM) 10K type strain sequencing project: providing services to taxonomists for standard genome sequencing and annotation.</title>
        <authorList>
            <consortium name="The Broad Institute Genomics Platform"/>
            <consortium name="The Broad Institute Genome Sequencing Center for Infectious Disease"/>
            <person name="Wu L."/>
            <person name="Ma J."/>
        </authorList>
    </citation>
    <scope>NUCLEOTIDE SEQUENCE [LARGE SCALE GENOMIC DNA]</scope>
    <source>
        <strain evidence="4 5">JCM 11444</strain>
    </source>
</reference>
<feature type="domain" description="Transposase IS4-like" evidence="2">
    <location>
        <begin position="149"/>
        <end position="351"/>
    </location>
</feature>
<accession>A0ABN1P060</accession>
<comment type="caution">
    <text evidence="4">The sequence shown here is derived from an EMBL/GenBank/DDBJ whole genome shotgun (WGS) entry which is preliminary data.</text>
</comment>
<dbReference type="Pfam" id="PF13006">
    <property type="entry name" value="Nterm_IS4"/>
    <property type="match status" value="1"/>
</dbReference>
<evidence type="ECO:0000313" key="4">
    <source>
        <dbReference type="EMBL" id="GAA0920499.1"/>
    </source>
</evidence>
<proteinExistence type="predicted"/>
<gene>
    <name evidence="4" type="ORF">GCM10009575_013350</name>
</gene>
<dbReference type="PANTHER" id="PTHR37529">
    <property type="entry name" value="TRANSPOSASE INSG FOR INSERTION SEQUENCE ELEMENT IS4-RELATED"/>
    <property type="match status" value="1"/>
</dbReference>
<evidence type="ECO:0000259" key="3">
    <source>
        <dbReference type="Pfam" id="PF13006"/>
    </source>
</evidence>
<dbReference type="InterPro" id="IPR024473">
    <property type="entry name" value="Transposases_IS4_N"/>
</dbReference>
<dbReference type="NCBIfam" id="NF033592">
    <property type="entry name" value="transpos_IS4_1"/>
    <property type="match status" value="1"/>
</dbReference>
<evidence type="ECO:0000313" key="5">
    <source>
        <dbReference type="Proteomes" id="UP001500418"/>
    </source>
</evidence>
<organism evidence="4 5">
    <name type="scientific">Streptomyces rhizosphaericus</name>
    <dbReference type="NCBI Taxonomy" id="114699"/>
    <lineage>
        <taxon>Bacteria</taxon>
        <taxon>Bacillati</taxon>
        <taxon>Actinomycetota</taxon>
        <taxon>Actinomycetes</taxon>
        <taxon>Kitasatosporales</taxon>
        <taxon>Streptomycetaceae</taxon>
        <taxon>Streptomyces</taxon>
        <taxon>Streptomyces violaceusniger group</taxon>
    </lineage>
</organism>
<dbReference type="Proteomes" id="UP001500418">
    <property type="component" value="Unassembled WGS sequence"/>
</dbReference>
<name>A0ABN1P060_9ACTN</name>
<evidence type="ECO:0000259" key="2">
    <source>
        <dbReference type="Pfam" id="PF01609"/>
    </source>
</evidence>
<dbReference type="EMBL" id="BAAAID010000005">
    <property type="protein sequence ID" value="GAA0920499.1"/>
    <property type="molecule type" value="Genomic_DNA"/>
</dbReference>
<dbReference type="Pfam" id="PF01609">
    <property type="entry name" value="DDE_Tnp_1"/>
    <property type="match status" value="1"/>
</dbReference>
<dbReference type="SUPFAM" id="SSF53098">
    <property type="entry name" value="Ribonuclease H-like"/>
    <property type="match status" value="1"/>
</dbReference>
<dbReference type="PANTHER" id="PTHR37529:SF1">
    <property type="entry name" value="TRANSPOSASE INSG FOR INSERTION SEQUENCE ELEMENT IS4-RELATED"/>
    <property type="match status" value="1"/>
</dbReference>
<evidence type="ECO:0000256" key="1">
    <source>
        <dbReference type="SAM" id="MobiDB-lite"/>
    </source>
</evidence>
<protein>
    <submittedName>
        <fullName evidence="4">IS4 family transposase</fullName>
    </submittedName>
</protein>
<dbReference type="InterPro" id="IPR047952">
    <property type="entry name" value="Transpos_IS4"/>
</dbReference>
<feature type="domain" description="Transposase IS4 N-terminal" evidence="3">
    <location>
        <begin position="28"/>
        <end position="120"/>
    </location>
</feature>
<dbReference type="InterPro" id="IPR002559">
    <property type="entry name" value="Transposase_11"/>
</dbReference>
<sequence length="546" mass="60012">MPRHCVLPSGLTAITRTVTVAGGRFAPGHLGELTAVVPFELVDAVLAETRTVQQRLRDLPSRVGVYFLLAMCLFPEVGYRLVWDKLTAGLSGMPVVCPSAKALRDLRRRIGSAPVRALFEVLAGLLARPTTPGVRFGSYRMVSFDGCSSLRVPDSERNRAWLGRTSHHGYPTLEVMTLVETGTRALVGAVFGPTAEGETSCAGRLLHLLRPDMLVLWDKGFDSNAFLAAVTETGAQVLGRLRSNRRTPVLTRLADGSYLSVIGTVKVRIIDAQIAVTCADGRSFTGSYRLVTTLTDARRYPATALVGLYHQRWEHESAYYALRHTIMNGRNLRSGDPAGIEQEMWSLLTLYQALRTVMVGAAGSLPGTGPDRCCFSITLHTARDQVIQANGIIPVDTDRDTLLGMIGRRILTGLLPPRRQRVSTRKVKSPMSRYSERHADGRPSTSHTVTRLDVTVLEPVDQPAPPTASRDDRHATPSARRRHRILALLQEDPTRLWQPRDIAAYFGDVTLETMYRQLNRWASIGLIHKLGPGLYAATAWSPASLA</sequence>
<dbReference type="InterPro" id="IPR012337">
    <property type="entry name" value="RNaseH-like_sf"/>
</dbReference>
<keyword evidence="5" id="KW-1185">Reference proteome</keyword>
<feature type="region of interest" description="Disordered" evidence="1">
    <location>
        <begin position="420"/>
        <end position="479"/>
    </location>
</feature>